<evidence type="ECO:0000313" key="3">
    <source>
        <dbReference type="Proteomes" id="UP000586947"/>
    </source>
</evidence>
<dbReference type="AlphaFoldDB" id="A0A840W5N6"/>
<protein>
    <submittedName>
        <fullName evidence="2">Uncharacterized protein</fullName>
    </submittedName>
</protein>
<dbReference type="InterPro" id="IPR017868">
    <property type="entry name" value="Filamin/ABP280_repeat-like"/>
</dbReference>
<dbReference type="Proteomes" id="UP000586947">
    <property type="component" value="Unassembled WGS sequence"/>
</dbReference>
<dbReference type="RefSeq" id="WP_184183484.1">
    <property type="nucleotide sequence ID" value="NZ_BMNF01000005.1"/>
</dbReference>
<dbReference type="PROSITE" id="PS50194">
    <property type="entry name" value="FILAMIN_REPEAT"/>
    <property type="match status" value="1"/>
</dbReference>
<gene>
    <name evidence="2" type="ORF">HNR20_004575</name>
</gene>
<organism evidence="2 3">
    <name type="scientific">Micromonospora parathelypteridis</name>
    <dbReference type="NCBI Taxonomy" id="1839617"/>
    <lineage>
        <taxon>Bacteria</taxon>
        <taxon>Bacillati</taxon>
        <taxon>Actinomycetota</taxon>
        <taxon>Actinomycetes</taxon>
        <taxon>Micromonosporales</taxon>
        <taxon>Micromonosporaceae</taxon>
        <taxon>Micromonospora</taxon>
    </lineage>
</organism>
<name>A0A840W5N6_9ACTN</name>
<keyword evidence="1" id="KW-0732">Signal</keyword>
<sequence>MLHRSSFAQIRAALPRRIAGTTAAVTLVAAAAVGVAGPASAAAGVAGPGSAAVSLADPTLSTSAISLTAPASATALDPISITGRLTLADGADPGVQQLLVNRVVPDGTWTTLSTTTTADGTFTLTDTPPLSGHLRYDAYWYGTENYEGSTASVTVPVAGRAASLTLDGPTSGRDGRQLSLAGTLGLDDEAPAQSETLAVTRTIWNNRLDGAIEQLANVTTDSRGAFTVLDTPVQGGRYVYTVSWHGNEVYAAPSASHEISVSSPDSHIAGQVADPAYIGMTFQVTGAVTYDVGACQGPTVVQVSRRINGGAAKRLPDVTTDASCGFGFDDTVSRTGQVAYTVTWGGNSTHRRATGTITGTVQKQPSVIDATSPDRTLLNGQQAVVEGKVTDVNAESIGARLRLTVQRIGPDGSSVTLPQVTTATDGTFSYRDSPPTMDASTYPQFQYEFSWAGNATYQAGTTSVFFYIVPPDCDC</sequence>
<feature type="chain" id="PRO_5032346083" evidence="1">
    <location>
        <begin position="42"/>
        <end position="475"/>
    </location>
</feature>
<evidence type="ECO:0000313" key="2">
    <source>
        <dbReference type="EMBL" id="MBB5480070.1"/>
    </source>
</evidence>
<proteinExistence type="predicted"/>
<dbReference type="EMBL" id="JACHDP010000001">
    <property type="protein sequence ID" value="MBB5480070.1"/>
    <property type="molecule type" value="Genomic_DNA"/>
</dbReference>
<evidence type="ECO:0000256" key="1">
    <source>
        <dbReference type="SAM" id="SignalP"/>
    </source>
</evidence>
<reference evidence="2 3" key="1">
    <citation type="submission" date="2020-08" db="EMBL/GenBank/DDBJ databases">
        <title>Sequencing the genomes of 1000 actinobacteria strains.</title>
        <authorList>
            <person name="Klenk H.-P."/>
        </authorList>
    </citation>
    <scope>NUCLEOTIDE SEQUENCE [LARGE SCALE GENOMIC DNA]</scope>
    <source>
        <strain evidence="2 3">DSM 103125</strain>
    </source>
</reference>
<feature type="signal peptide" evidence="1">
    <location>
        <begin position="1"/>
        <end position="41"/>
    </location>
</feature>
<accession>A0A840W5N6</accession>
<keyword evidence="3" id="KW-1185">Reference proteome</keyword>
<comment type="caution">
    <text evidence="2">The sequence shown here is derived from an EMBL/GenBank/DDBJ whole genome shotgun (WGS) entry which is preliminary data.</text>
</comment>